<feature type="domain" description="Flavodoxin-like" evidence="9">
    <location>
        <begin position="21"/>
        <end position="184"/>
    </location>
</feature>
<evidence type="ECO:0000313" key="10">
    <source>
        <dbReference type="EMBL" id="GJC79219.1"/>
    </source>
</evidence>
<evidence type="ECO:0000256" key="3">
    <source>
        <dbReference type="ARBA" id="ARBA00022630"/>
    </source>
</evidence>
<dbReference type="Gene3D" id="1.20.990.10">
    <property type="entry name" value="NADPH-cytochrome p450 Reductase, Chain A, domain 3"/>
    <property type="match status" value="1"/>
</dbReference>
<evidence type="ECO:0000313" key="11">
    <source>
        <dbReference type="Proteomes" id="UP001055172"/>
    </source>
</evidence>
<evidence type="ECO:0000256" key="2">
    <source>
        <dbReference type="ARBA" id="ARBA00001974"/>
    </source>
</evidence>
<evidence type="ECO:0000259" key="9">
    <source>
        <dbReference type="PROSITE" id="PS50902"/>
    </source>
</evidence>
<gene>
    <name evidence="10" type="ORF">ColLi_02057</name>
</gene>
<keyword evidence="5" id="KW-0274">FAD</keyword>
<evidence type="ECO:0000256" key="5">
    <source>
        <dbReference type="ARBA" id="ARBA00022827"/>
    </source>
</evidence>
<dbReference type="InterPro" id="IPR001094">
    <property type="entry name" value="Flavdoxin-like"/>
</dbReference>
<dbReference type="Gene3D" id="3.40.50.80">
    <property type="entry name" value="Nucleotide-binding domain of ferredoxin-NADP reductase (FNR) module"/>
    <property type="match status" value="1"/>
</dbReference>
<dbReference type="Pfam" id="PF00258">
    <property type="entry name" value="Flavodoxin_1"/>
    <property type="match status" value="1"/>
</dbReference>
<comment type="cofactor">
    <cofactor evidence="1">
        <name>FMN</name>
        <dbReference type="ChEBI" id="CHEBI:58210"/>
    </cofactor>
</comment>
<reference evidence="10 11" key="1">
    <citation type="submission" date="2021-07" db="EMBL/GenBank/DDBJ databases">
        <title>Genome data of Colletotrichum spaethianum.</title>
        <authorList>
            <person name="Utami Y.D."/>
            <person name="Hiruma K."/>
        </authorList>
    </citation>
    <scope>NUCLEOTIDE SEQUENCE [LARGE SCALE GENOMIC DNA]</scope>
    <source>
        <strain evidence="10 11">MAFF 242679</strain>
    </source>
</reference>
<dbReference type="InterPro" id="IPR008254">
    <property type="entry name" value="Flavodoxin/NO_synth"/>
</dbReference>
<proteinExistence type="predicted"/>
<dbReference type="InterPro" id="IPR001709">
    <property type="entry name" value="Flavoprot_Pyr_Nucl_cyt_Rdtase"/>
</dbReference>
<keyword evidence="7" id="KW-0560">Oxidoreductase</keyword>
<evidence type="ECO:0000256" key="8">
    <source>
        <dbReference type="SAM" id="MobiDB-lite"/>
    </source>
</evidence>
<dbReference type="GO" id="GO:0005829">
    <property type="term" value="C:cytosol"/>
    <property type="evidence" value="ECO:0007669"/>
    <property type="project" value="TreeGrafter"/>
</dbReference>
<dbReference type="Pfam" id="PF00667">
    <property type="entry name" value="FAD_binding_1"/>
    <property type="match status" value="1"/>
</dbReference>
<evidence type="ECO:0000256" key="7">
    <source>
        <dbReference type="ARBA" id="ARBA00023002"/>
    </source>
</evidence>
<evidence type="ECO:0000256" key="1">
    <source>
        <dbReference type="ARBA" id="ARBA00001917"/>
    </source>
</evidence>
<dbReference type="Proteomes" id="UP001055172">
    <property type="component" value="Unassembled WGS sequence"/>
</dbReference>
<dbReference type="EMBL" id="BPPX01000003">
    <property type="protein sequence ID" value="GJC79219.1"/>
    <property type="molecule type" value="Genomic_DNA"/>
</dbReference>
<dbReference type="PANTHER" id="PTHR19384">
    <property type="entry name" value="NITRIC OXIDE SYNTHASE-RELATED"/>
    <property type="match status" value="1"/>
</dbReference>
<dbReference type="InterPro" id="IPR001433">
    <property type="entry name" value="OxRdtase_FAD/NAD-bd"/>
</dbReference>
<dbReference type="GO" id="GO:0010181">
    <property type="term" value="F:FMN binding"/>
    <property type="evidence" value="ECO:0007669"/>
    <property type="project" value="InterPro"/>
</dbReference>
<keyword evidence="4" id="KW-0288">FMN</keyword>
<organism evidence="10 11">
    <name type="scientific">Colletotrichum liriopes</name>
    <dbReference type="NCBI Taxonomy" id="708192"/>
    <lineage>
        <taxon>Eukaryota</taxon>
        <taxon>Fungi</taxon>
        <taxon>Dikarya</taxon>
        <taxon>Ascomycota</taxon>
        <taxon>Pezizomycotina</taxon>
        <taxon>Sordariomycetes</taxon>
        <taxon>Hypocreomycetidae</taxon>
        <taxon>Glomerellales</taxon>
        <taxon>Glomerellaceae</taxon>
        <taxon>Colletotrichum</taxon>
        <taxon>Colletotrichum spaethianum species complex</taxon>
    </lineage>
</organism>
<evidence type="ECO:0000256" key="4">
    <source>
        <dbReference type="ARBA" id="ARBA00022643"/>
    </source>
</evidence>
<dbReference type="InterPro" id="IPR039261">
    <property type="entry name" value="FNR_nucleotide-bd"/>
</dbReference>
<accession>A0AA37GEH4</accession>
<dbReference type="InterPro" id="IPR029039">
    <property type="entry name" value="Flavoprotein-like_sf"/>
</dbReference>
<evidence type="ECO:0000256" key="6">
    <source>
        <dbReference type="ARBA" id="ARBA00022857"/>
    </source>
</evidence>
<keyword evidence="3" id="KW-0285">Flavoprotein</keyword>
<dbReference type="PRINTS" id="PR00369">
    <property type="entry name" value="FLAVODOXIN"/>
</dbReference>
<dbReference type="Gene3D" id="3.40.50.360">
    <property type="match status" value="1"/>
</dbReference>
<dbReference type="SUPFAM" id="SSF63380">
    <property type="entry name" value="Riboflavin synthase domain-like"/>
    <property type="match status" value="1"/>
</dbReference>
<dbReference type="PANTHER" id="PTHR19384:SF10">
    <property type="entry name" value="NADPH-DEPENDENT DIFLAVIN OXIDOREDUCTASE 1"/>
    <property type="match status" value="1"/>
</dbReference>
<feature type="compositionally biased region" description="Low complexity" evidence="8">
    <location>
        <begin position="379"/>
        <end position="389"/>
    </location>
</feature>
<dbReference type="GO" id="GO:0016491">
    <property type="term" value="F:oxidoreductase activity"/>
    <property type="evidence" value="ECO:0007669"/>
    <property type="project" value="UniProtKB-KW"/>
</dbReference>
<keyword evidence="11" id="KW-1185">Reference proteome</keyword>
<name>A0AA37GEH4_9PEZI</name>
<dbReference type="Pfam" id="PF00175">
    <property type="entry name" value="NAD_binding_1"/>
    <property type="match status" value="1"/>
</dbReference>
<keyword evidence="6" id="KW-0521">NADP</keyword>
<dbReference type="InterPro" id="IPR023173">
    <property type="entry name" value="NADPH_Cyt_P450_Rdtase_alpha"/>
</dbReference>
<feature type="region of interest" description="Disordered" evidence="8">
    <location>
        <begin position="378"/>
        <end position="400"/>
    </location>
</feature>
<comment type="cofactor">
    <cofactor evidence="2">
        <name>FAD</name>
        <dbReference type="ChEBI" id="CHEBI:57692"/>
    </cofactor>
</comment>
<sequence>MTTPETGPEPARVADLPGRSMLILYGSETGNSQDIAEEIGRDAQRLHFRTRVDEMNGAQLVSHLDPNSLEQNIDSFASQSTLLQYTLVVFVISTTGQGDMPRNSGAFWRSLLRKKLSPGCLGAVRFTTFGLGDSMYIKFNWAARKLHKRLEQLGAVEFYPRGEADEQDSDGVDERYMPWAADLRKKLLDLYPLPEGLAPIPDDALLPPRYTVALASDPDAPQGRDQVQSTGGYTNGHATGSAAQDAQINGTDTTTAVEKLVQKTASIAITEDHPRTNETETLFQEPPEAEQPSATLLPIPGGHDASLELNERVTPETHFQDVRLVRLALEPTPSGPPTIEPFDSLTIYPKNFPQDVQKLIDLMDWSTIADLPLSFTPASSSSSSSSFSSGQPSLPRGLYIDPRRPTTLRDLLTHNLDITCTPRRSFLKDMSYFSSDEYHRQRLLEFTMREYTDEFFDYTTRPRRTILEVLEEFTSVRIPLAHVLDMFPSLTRPGTPLRVTLNRSSASLHGPTHARRPLCAVATGTGVAPLRLFVEERLSRSSSGAPVGDTAVFFGNRSRDADFHFRDVWERLKTRYAAAAAAAATETQNPAGPGGRFDVHAAFSRDPSAPRQYVQDVIRQHPSTIRAMAASDAIFVVCGGSLKMSRAVKEAVKDCLRGDAEKYPDDAAVEAAFARLTWWEEIW</sequence>
<feature type="compositionally biased region" description="Polar residues" evidence="8">
    <location>
        <begin position="225"/>
        <end position="248"/>
    </location>
</feature>
<dbReference type="PRINTS" id="PR00371">
    <property type="entry name" value="FPNCR"/>
</dbReference>
<dbReference type="GO" id="GO:0050660">
    <property type="term" value="F:flavin adenine dinucleotide binding"/>
    <property type="evidence" value="ECO:0007669"/>
    <property type="project" value="TreeGrafter"/>
</dbReference>
<feature type="region of interest" description="Disordered" evidence="8">
    <location>
        <begin position="214"/>
        <end position="248"/>
    </location>
</feature>
<dbReference type="SUPFAM" id="SSF52218">
    <property type="entry name" value="Flavoproteins"/>
    <property type="match status" value="1"/>
</dbReference>
<dbReference type="SUPFAM" id="SSF52343">
    <property type="entry name" value="Ferredoxin reductase-like, C-terminal NADP-linked domain"/>
    <property type="match status" value="1"/>
</dbReference>
<dbReference type="FunFam" id="1.20.990.10:FF:000013">
    <property type="entry name" value="NADPH-dependent diflavin oxidoreductase 1"/>
    <property type="match status" value="1"/>
</dbReference>
<protein>
    <submittedName>
        <fullName evidence="10">NADPH-dependent diflavin oxidoreductase 1</fullName>
    </submittedName>
</protein>
<dbReference type="InterPro" id="IPR003097">
    <property type="entry name" value="CysJ-like_FAD-binding"/>
</dbReference>
<dbReference type="InterPro" id="IPR017938">
    <property type="entry name" value="Riboflavin_synthase-like_b-brl"/>
</dbReference>
<dbReference type="PROSITE" id="PS50902">
    <property type="entry name" value="FLAVODOXIN_LIKE"/>
    <property type="match status" value="1"/>
</dbReference>
<dbReference type="AlphaFoldDB" id="A0AA37GEH4"/>
<feature type="region of interest" description="Disordered" evidence="8">
    <location>
        <begin position="270"/>
        <end position="292"/>
    </location>
</feature>
<comment type="caution">
    <text evidence="10">The sequence shown here is derived from an EMBL/GenBank/DDBJ whole genome shotgun (WGS) entry which is preliminary data.</text>
</comment>